<evidence type="ECO:0000259" key="17">
    <source>
        <dbReference type="PROSITE" id="PS51980"/>
    </source>
</evidence>
<accession>A0A8C7XNU9</accession>
<protein>
    <submittedName>
        <fullName evidence="18">Zgc:154006</fullName>
    </submittedName>
</protein>
<evidence type="ECO:0000256" key="5">
    <source>
        <dbReference type="ARBA" id="ARBA00022475"/>
    </source>
</evidence>
<sequence>METHRRWISVKQASIILIFRRKKHKLDSCFFPCFPGTFIRFSWTMYEPRYYDSPPLYSPPYSATSHSFYPPRSVHSLQSQHAPYRYDLPPNTYCAEGRPQHFYHYFSPPGFVKTFQGATALMCFIIFACVASTLVWDTNGFGYGGFGVGSTSGSVTGVGSGYYGGSYGYGGSYMTPLSAKSAMISVAAINFLVSLGFLVGSFSRSRIMRGCRFYLIIFICDIILAVLQGIIDIIFVIGVNPMSQSSQSMLYNPMLMMCQNIQGSPSLSGSVGAGFPGGFPMYNQYLHHYCYMDPEEAVAFALGLMVVLALSFSAYYAYKTRSKIWRHGKSNIVWDEPGIRPADGQNVWMNHVGEVHSTQREPTVVISERAASGLRAEDSGFSSGKEPLGVHNEECSKSNSVFADIKTSSGAESQHHSSKAAIRSSSSEEEDSYRKPPPYHGNRKKRKNGESMFAPQVMAESEYETGETDNELDRDHTHDLYRLYPAITSDEQRRKYKEEFDSDLAHYKRLCSTMDDIGDRMHKLSRELDLLDEESIKYQSVADEYNRLKELKKVSEICFEALFTSPSQTHFQATTLNEKPMLTRVSVSGSRVQNLTVMRSYARFYDPFQALRTKCAGTNLKVKPLKGKPGRTLTNQGLRFGVPSDSRKCQPVGN</sequence>
<evidence type="ECO:0000313" key="18">
    <source>
        <dbReference type="Ensembl" id="ENSOSIP00000016278.1"/>
    </source>
</evidence>
<dbReference type="Pfam" id="PF07303">
    <property type="entry name" value="Occludin_ELL"/>
    <property type="match status" value="1"/>
</dbReference>
<dbReference type="Gene3D" id="6.10.140.340">
    <property type="match status" value="1"/>
</dbReference>
<keyword evidence="4" id="KW-0796">Tight junction</keyword>
<reference evidence="18" key="1">
    <citation type="submission" date="2025-08" db="UniProtKB">
        <authorList>
            <consortium name="Ensembl"/>
        </authorList>
    </citation>
    <scope>IDENTIFICATION</scope>
</reference>
<evidence type="ECO:0000259" key="16">
    <source>
        <dbReference type="PROSITE" id="PS51225"/>
    </source>
</evidence>
<dbReference type="PROSITE" id="PS51225">
    <property type="entry name" value="MARVEL"/>
    <property type="match status" value="1"/>
</dbReference>
<dbReference type="GO" id="GO:0008023">
    <property type="term" value="C:transcription elongation factor complex"/>
    <property type="evidence" value="ECO:0007669"/>
    <property type="project" value="TreeGrafter"/>
</dbReference>
<evidence type="ECO:0000256" key="15">
    <source>
        <dbReference type="SAM" id="Phobius"/>
    </source>
</evidence>
<feature type="transmembrane region" description="Helical" evidence="15">
    <location>
        <begin position="183"/>
        <end position="202"/>
    </location>
</feature>
<dbReference type="Ensembl" id="ENSOSIT00000017204.1">
    <property type="protein sequence ID" value="ENSOSIP00000016278.1"/>
    <property type="gene ID" value="ENSOSIG00000008973.1"/>
</dbReference>
<evidence type="ECO:0000256" key="6">
    <source>
        <dbReference type="ARBA" id="ARBA00022692"/>
    </source>
</evidence>
<dbReference type="PANTHER" id="PTHR23288:SF38">
    <property type="entry name" value="OCCLUDIN"/>
    <property type="match status" value="1"/>
</dbReference>
<keyword evidence="10 11" id="KW-0472">Membrane</keyword>
<feature type="transmembrane region" description="Helical" evidence="15">
    <location>
        <begin position="115"/>
        <end position="136"/>
    </location>
</feature>
<proteinExistence type="inferred from homology"/>
<keyword evidence="7" id="KW-0965">Cell junction</keyword>
<feature type="domain" description="OCEL" evidence="17">
    <location>
        <begin position="478"/>
        <end position="583"/>
    </location>
</feature>
<comment type="similarity">
    <text evidence="3 12">Belongs to the ELL/occludin family.</text>
</comment>
<feature type="transmembrane region" description="Helical" evidence="15">
    <location>
        <begin position="143"/>
        <end position="163"/>
    </location>
</feature>
<keyword evidence="6 11" id="KW-0812">Transmembrane</keyword>
<dbReference type="InterPro" id="IPR010844">
    <property type="entry name" value="Occludin_ELL"/>
</dbReference>
<dbReference type="GeneTree" id="ENSGT00940000167296"/>
<feature type="region of interest" description="Disordered" evidence="14">
    <location>
        <begin position="407"/>
        <end position="451"/>
    </location>
</feature>
<dbReference type="Proteomes" id="UP000694383">
    <property type="component" value="Unplaced"/>
</dbReference>
<dbReference type="GO" id="GO:0005923">
    <property type="term" value="C:bicellular tight junction"/>
    <property type="evidence" value="ECO:0007669"/>
    <property type="project" value="UniProtKB-SubCell"/>
</dbReference>
<evidence type="ECO:0000256" key="12">
    <source>
        <dbReference type="PROSITE-ProRule" id="PRU01324"/>
    </source>
</evidence>
<evidence type="ECO:0000256" key="8">
    <source>
        <dbReference type="ARBA" id="ARBA00022989"/>
    </source>
</evidence>
<name>A0A8C7XNU9_9TELE</name>
<organism evidence="18 19">
    <name type="scientific">Oryzias sinensis</name>
    <name type="common">Chinese medaka</name>
    <dbReference type="NCBI Taxonomy" id="183150"/>
    <lineage>
        <taxon>Eukaryota</taxon>
        <taxon>Metazoa</taxon>
        <taxon>Chordata</taxon>
        <taxon>Craniata</taxon>
        <taxon>Vertebrata</taxon>
        <taxon>Euteleostomi</taxon>
        <taxon>Actinopterygii</taxon>
        <taxon>Neopterygii</taxon>
        <taxon>Teleostei</taxon>
        <taxon>Neoteleostei</taxon>
        <taxon>Acanthomorphata</taxon>
        <taxon>Ovalentaria</taxon>
        <taxon>Atherinomorphae</taxon>
        <taxon>Beloniformes</taxon>
        <taxon>Adrianichthyidae</taxon>
        <taxon>Oryziinae</taxon>
        <taxon>Oryzias</taxon>
    </lineage>
</organism>
<dbReference type="InterPro" id="IPR008253">
    <property type="entry name" value="Marvel"/>
</dbReference>
<evidence type="ECO:0000256" key="13">
    <source>
        <dbReference type="SAM" id="Coils"/>
    </source>
</evidence>
<keyword evidence="8 15" id="KW-1133">Transmembrane helix</keyword>
<evidence type="ECO:0000256" key="2">
    <source>
        <dbReference type="ARBA" id="ARBA00004651"/>
    </source>
</evidence>
<evidence type="ECO:0000256" key="7">
    <source>
        <dbReference type="ARBA" id="ARBA00022949"/>
    </source>
</evidence>
<keyword evidence="9 13" id="KW-0175">Coiled coil</keyword>
<dbReference type="GO" id="GO:0042795">
    <property type="term" value="P:snRNA transcription by RNA polymerase II"/>
    <property type="evidence" value="ECO:0007669"/>
    <property type="project" value="TreeGrafter"/>
</dbReference>
<evidence type="ECO:0000256" key="4">
    <source>
        <dbReference type="ARBA" id="ARBA00022427"/>
    </source>
</evidence>
<dbReference type="PANTHER" id="PTHR23288">
    <property type="entry name" value="OCCLUDIN AND RNA POLYMERASE II ELONGATION FACTOR ELL"/>
    <property type="match status" value="1"/>
</dbReference>
<dbReference type="GO" id="GO:0000987">
    <property type="term" value="F:cis-regulatory region sequence-specific DNA binding"/>
    <property type="evidence" value="ECO:0007669"/>
    <property type="project" value="TreeGrafter"/>
</dbReference>
<feature type="transmembrane region" description="Helical" evidence="15">
    <location>
        <begin position="29"/>
        <end position="46"/>
    </location>
</feature>
<dbReference type="SUPFAM" id="SSF144292">
    <property type="entry name" value="occludin/ELL-like"/>
    <property type="match status" value="1"/>
</dbReference>
<reference evidence="18" key="2">
    <citation type="submission" date="2025-09" db="UniProtKB">
        <authorList>
            <consortium name="Ensembl"/>
        </authorList>
    </citation>
    <scope>IDENTIFICATION</scope>
</reference>
<evidence type="ECO:0000313" key="19">
    <source>
        <dbReference type="Proteomes" id="UP000694383"/>
    </source>
</evidence>
<evidence type="ECO:0000256" key="9">
    <source>
        <dbReference type="ARBA" id="ARBA00023054"/>
    </source>
</evidence>
<dbReference type="PROSITE" id="PS51980">
    <property type="entry name" value="OCEL"/>
    <property type="match status" value="1"/>
</dbReference>
<dbReference type="InterPro" id="IPR031176">
    <property type="entry name" value="ELL/occludin"/>
</dbReference>
<dbReference type="AlphaFoldDB" id="A0A8C7XNU9"/>
<dbReference type="GO" id="GO:0032968">
    <property type="term" value="P:positive regulation of transcription elongation by RNA polymerase II"/>
    <property type="evidence" value="ECO:0007669"/>
    <property type="project" value="TreeGrafter"/>
</dbReference>
<keyword evidence="5" id="KW-1003">Cell membrane</keyword>
<comment type="subcellular location">
    <subcellularLocation>
        <location evidence="1">Cell junction</location>
        <location evidence="1">Tight junction</location>
    </subcellularLocation>
    <subcellularLocation>
        <location evidence="2">Cell membrane</location>
        <topology evidence="2">Multi-pass membrane protein</topology>
    </subcellularLocation>
</comment>
<evidence type="ECO:0000256" key="11">
    <source>
        <dbReference type="PROSITE-ProRule" id="PRU00581"/>
    </source>
</evidence>
<feature type="domain" description="MARVEL" evidence="16">
    <location>
        <begin position="107"/>
        <end position="322"/>
    </location>
</feature>
<feature type="transmembrane region" description="Helical" evidence="15">
    <location>
        <begin position="214"/>
        <end position="239"/>
    </location>
</feature>
<evidence type="ECO:0000256" key="14">
    <source>
        <dbReference type="SAM" id="MobiDB-lite"/>
    </source>
</evidence>
<feature type="coiled-coil region" evidence="13">
    <location>
        <begin position="514"/>
        <end position="551"/>
    </location>
</feature>
<evidence type="ECO:0000256" key="3">
    <source>
        <dbReference type="ARBA" id="ARBA00009171"/>
    </source>
</evidence>
<dbReference type="GO" id="GO:0005886">
    <property type="term" value="C:plasma membrane"/>
    <property type="evidence" value="ECO:0007669"/>
    <property type="project" value="UniProtKB-SubCell"/>
</dbReference>
<keyword evidence="19" id="KW-1185">Reference proteome</keyword>
<evidence type="ECO:0000256" key="1">
    <source>
        <dbReference type="ARBA" id="ARBA00004435"/>
    </source>
</evidence>
<evidence type="ECO:0000256" key="10">
    <source>
        <dbReference type="ARBA" id="ARBA00023136"/>
    </source>
</evidence>
<feature type="transmembrane region" description="Helical" evidence="15">
    <location>
        <begin position="297"/>
        <end position="318"/>
    </location>
</feature>